<evidence type="ECO:0000256" key="6">
    <source>
        <dbReference type="RuleBase" id="RU004453"/>
    </source>
</evidence>
<comment type="similarity">
    <text evidence="6">Belongs to the glycosyl hydrolase 18 family.</text>
</comment>
<dbReference type="InterPro" id="IPR001223">
    <property type="entry name" value="Glyco_hydro18_cat"/>
</dbReference>
<dbReference type="InterPro" id="IPR001579">
    <property type="entry name" value="Glyco_hydro_18_chit_AS"/>
</dbReference>
<feature type="domain" description="Chitin-binding type-1" evidence="9">
    <location>
        <begin position="23"/>
        <end position="61"/>
    </location>
</feature>
<evidence type="ECO:0000256" key="4">
    <source>
        <dbReference type="PROSITE-ProRule" id="PRU00261"/>
    </source>
</evidence>
<evidence type="ECO:0000256" key="8">
    <source>
        <dbReference type="SAM" id="SignalP"/>
    </source>
</evidence>
<dbReference type="SUPFAM" id="SSF51445">
    <property type="entry name" value="(Trans)glycosidases"/>
    <property type="match status" value="1"/>
</dbReference>
<dbReference type="PROSITE" id="PS00026">
    <property type="entry name" value="CHIT_BIND_I_1"/>
    <property type="match status" value="1"/>
</dbReference>
<feature type="disulfide bond" evidence="4">
    <location>
        <begin position="79"/>
        <end position="93"/>
    </location>
</feature>
<feature type="domain" description="Chitin-binding type-1" evidence="9">
    <location>
        <begin position="62"/>
        <end position="103"/>
    </location>
</feature>
<dbReference type="Gene3D" id="3.10.50.10">
    <property type="match status" value="1"/>
</dbReference>
<dbReference type="CDD" id="cd00035">
    <property type="entry name" value="ChtBD1"/>
    <property type="match status" value="2"/>
</dbReference>
<evidence type="ECO:0000256" key="7">
    <source>
        <dbReference type="SAM" id="MobiDB-lite"/>
    </source>
</evidence>
<keyword evidence="2 5" id="KW-0378">Hydrolase</keyword>
<feature type="disulfide bond" evidence="4">
    <location>
        <begin position="74"/>
        <end position="86"/>
    </location>
</feature>
<organism evidence="11 12">
    <name type="scientific">Folsomia candida</name>
    <name type="common">Springtail</name>
    <dbReference type="NCBI Taxonomy" id="158441"/>
    <lineage>
        <taxon>Eukaryota</taxon>
        <taxon>Metazoa</taxon>
        <taxon>Ecdysozoa</taxon>
        <taxon>Arthropoda</taxon>
        <taxon>Hexapoda</taxon>
        <taxon>Collembola</taxon>
        <taxon>Entomobryomorpha</taxon>
        <taxon>Isotomoidea</taxon>
        <taxon>Isotomidae</taxon>
        <taxon>Proisotominae</taxon>
        <taxon>Folsomia</taxon>
    </lineage>
</organism>
<comment type="caution">
    <text evidence="4">Lacks conserved residue(s) required for the propagation of feature annotation.</text>
</comment>
<evidence type="ECO:0000313" key="12">
    <source>
        <dbReference type="Proteomes" id="UP000198287"/>
    </source>
</evidence>
<feature type="disulfide bond" evidence="4">
    <location>
        <begin position="37"/>
        <end position="51"/>
    </location>
</feature>
<protein>
    <submittedName>
        <fullName evidence="11">Acidic mammalian chitinase</fullName>
    </submittedName>
</protein>
<dbReference type="GO" id="GO:0004568">
    <property type="term" value="F:chitinase activity"/>
    <property type="evidence" value="ECO:0007669"/>
    <property type="project" value="UniProtKB-ARBA"/>
</dbReference>
<dbReference type="PANTHER" id="PTHR47700">
    <property type="entry name" value="V CHITINASE, PUTATIVE (AFU_ORTHOLOGUE AFUA_6G13720)-RELATED"/>
    <property type="match status" value="1"/>
</dbReference>
<evidence type="ECO:0000259" key="10">
    <source>
        <dbReference type="PROSITE" id="PS51910"/>
    </source>
</evidence>
<keyword evidence="3 5" id="KW-0326">Glycosidase</keyword>
<keyword evidence="4" id="KW-1015">Disulfide bond</keyword>
<dbReference type="InterPro" id="IPR011583">
    <property type="entry name" value="Chitinase_II/V-like_cat"/>
</dbReference>
<dbReference type="InterPro" id="IPR053214">
    <property type="entry name" value="LysM12-like"/>
</dbReference>
<gene>
    <name evidence="11" type="ORF">Fcan01_14560</name>
</gene>
<keyword evidence="1 4" id="KW-0147">Chitin-binding</keyword>
<dbReference type="Gene3D" id="3.30.60.10">
    <property type="entry name" value="Endochitinase-like"/>
    <property type="match status" value="2"/>
</dbReference>
<keyword evidence="12" id="KW-1185">Reference proteome</keyword>
<dbReference type="PROSITE" id="PS50941">
    <property type="entry name" value="CHIT_BIND_I_2"/>
    <property type="match status" value="2"/>
</dbReference>
<evidence type="ECO:0000256" key="2">
    <source>
        <dbReference type="ARBA" id="ARBA00022801"/>
    </source>
</evidence>
<dbReference type="GO" id="GO:0006032">
    <property type="term" value="P:chitin catabolic process"/>
    <property type="evidence" value="ECO:0007669"/>
    <property type="project" value="UniProtKB-ARBA"/>
</dbReference>
<dbReference type="AlphaFoldDB" id="A0A226E2I6"/>
<evidence type="ECO:0000256" key="3">
    <source>
        <dbReference type="ARBA" id="ARBA00023295"/>
    </source>
</evidence>
<dbReference type="SMART" id="SM00636">
    <property type="entry name" value="Glyco_18"/>
    <property type="match status" value="1"/>
</dbReference>
<feature type="signal peptide" evidence="8">
    <location>
        <begin position="1"/>
        <end position="23"/>
    </location>
</feature>
<feature type="disulfide bond" evidence="4">
    <location>
        <begin position="65"/>
        <end position="80"/>
    </location>
</feature>
<dbReference type="EMBL" id="LNIX01000008">
    <property type="protein sequence ID" value="OXA50696.1"/>
    <property type="molecule type" value="Genomic_DNA"/>
</dbReference>
<feature type="disulfide bond" evidence="4">
    <location>
        <begin position="97"/>
        <end position="101"/>
    </location>
</feature>
<evidence type="ECO:0000259" key="9">
    <source>
        <dbReference type="PROSITE" id="PS50941"/>
    </source>
</evidence>
<dbReference type="Pfam" id="PF00187">
    <property type="entry name" value="Chitin_bind_1"/>
    <property type="match status" value="1"/>
</dbReference>
<dbReference type="InterPro" id="IPR018371">
    <property type="entry name" value="Chitin-binding_1_CS"/>
</dbReference>
<dbReference type="SUPFAM" id="SSF54556">
    <property type="entry name" value="Chitinase insertion domain"/>
    <property type="match status" value="1"/>
</dbReference>
<dbReference type="GO" id="GO:0005975">
    <property type="term" value="P:carbohydrate metabolic process"/>
    <property type="evidence" value="ECO:0007669"/>
    <property type="project" value="InterPro"/>
</dbReference>
<dbReference type="PANTHER" id="PTHR47700:SF2">
    <property type="entry name" value="CHITINASE"/>
    <property type="match status" value="1"/>
</dbReference>
<dbReference type="InterPro" id="IPR036861">
    <property type="entry name" value="Endochitinase-like_sf"/>
</dbReference>
<feature type="region of interest" description="Disordered" evidence="7">
    <location>
        <begin position="467"/>
        <end position="494"/>
    </location>
</feature>
<dbReference type="PROSITE" id="PS51910">
    <property type="entry name" value="GH18_2"/>
    <property type="match status" value="1"/>
</dbReference>
<dbReference type="STRING" id="158441.A0A226E2I6"/>
<dbReference type="GO" id="GO:0008061">
    <property type="term" value="F:chitin binding"/>
    <property type="evidence" value="ECO:0007669"/>
    <property type="project" value="UniProtKB-UniRule"/>
</dbReference>
<name>A0A226E2I6_FOLCA</name>
<dbReference type="Proteomes" id="UP000198287">
    <property type="component" value="Unassembled WGS sequence"/>
</dbReference>
<feature type="disulfide bond" evidence="4">
    <location>
        <begin position="32"/>
        <end position="44"/>
    </location>
</feature>
<feature type="chain" id="PRO_5012985589" evidence="8">
    <location>
        <begin position="24"/>
        <end position="494"/>
    </location>
</feature>
<proteinExistence type="inferred from homology"/>
<reference evidence="11 12" key="1">
    <citation type="submission" date="2015-12" db="EMBL/GenBank/DDBJ databases">
        <title>The genome of Folsomia candida.</title>
        <authorList>
            <person name="Faddeeva A."/>
            <person name="Derks M.F."/>
            <person name="Anvar Y."/>
            <person name="Smit S."/>
            <person name="Van Straalen N."/>
            <person name="Roelofs D."/>
        </authorList>
    </citation>
    <scope>NUCLEOTIDE SEQUENCE [LARGE SCALE GENOMIC DNA]</scope>
    <source>
        <strain evidence="11 12">VU population</strain>
        <tissue evidence="11">Whole body</tissue>
    </source>
</reference>
<evidence type="ECO:0000256" key="1">
    <source>
        <dbReference type="ARBA" id="ARBA00022669"/>
    </source>
</evidence>
<dbReference type="OrthoDB" id="73875at2759"/>
<dbReference type="SUPFAM" id="SSF57016">
    <property type="entry name" value="Plant lectins/antimicrobial peptides"/>
    <property type="match status" value="2"/>
</dbReference>
<dbReference type="OMA" id="NTWIAVG"/>
<comment type="caution">
    <text evidence="11">The sequence shown here is derived from an EMBL/GenBank/DDBJ whole genome shotgun (WGS) entry which is preliminary data.</text>
</comment>
<keyword evidence="8" id="KW-0732">Signal</keyword>
<accession>A0A226E2I6</accession>
<dbReference type="InterPro" id="IPR017853">
    <property type="entry name" value="GH"/>
</dbReference>
<dbReference type="SMART" id="SM00270">
    <property type="entry name" value="ChtBD1"/>
    <property type="match status" value="2"/>
</dbReference>
<feature type="domain" description="GH18" evidence="10">
    <location>
        <begin position="118"/>
        <end position="472"/>
    </location>
</feature>
<dbReference type="InterPro" id="IPR001002">
    <property type="entry name" value="Chitin-bd_1"/>
</dbReference>
<dbReference type="PROSITE" id="PS01095">
    <property type="entry name" value="GH18_1"/>
    <property type="match status" value="1"/>
</dbReference>
<evidence type="ECO:0000256" key="5">
    <source>
        <dbReference type="RuleBase" id="RU000489"/>
    </source>
</evidence>
<evidence type="ECO:0000313" key="11">
    <source>
        <dbReference type="EMBL" id="OXA50696.1"/>
    </source>
</evidence>
<sequence>MGISDYYPLILLLASVCLTEVRGQACSKDKPCGTDACCSKWGNCGYGPDFCGDGCQNNCDAKPECGKWALDFDCPLKVCCSKWGFCGTTEEFCKKECQGNCDDPPAPSCSSRGSSSSPVNIGYYASWAATRKCNQYTVDNIDPDLYTHLNYAFVDVSNGVIAPPSVQEDSAMRNFSGLKDFNPSLKVLASIGGWAFNDPGETQQEFHNIAETPKSRKKFIQSVLKFMKEYGFDGVDVDWEYPVADDRGGSPEDKDNYLDLIKEMRAAFKSKYLITIAAPASYWYLRHFKIAEMSEYLDWVNVMTYDIHGTWDKDIESLGPYVKPHTDISEIEPAIGLFRKDGVPDEKLVLGLGYYGRAFTLKTPSCKKIGCEFSGAAKGGECTDAPGTLGWFEIVDIIKTKGAKSITDKKSMSKILVFDKDQWVGYDDEETLAFKRSWAKKNCLRGTMIWSIDQGLDKYEYEDNAIPDAKIPPKPDRSPMYNRPKSVGQGHGRK</sequence>
<dbReference type="InterPro" id="IPR029070">
    <property type="entry name" value="Chitinase_insertion_sf"/>
</dbReference>
<dbReference type="Pfam" id="PF00704">
    <property type="entry name" value="Glyco_hydro_18"/>
    <property type="match status" value="1"/>
</dbReference>
<feature type="disulfide bond" evidence="4">
    <location>
        <begin position="55"/>
        <end position="59"/>
    </location>
</feature>
<dbReference type="Gene3D" id="3.20.20.80">
    <property type="entry name" value="Glycosidases"/>
    <property type="match status" value="1"/>
</dbReference>